<dbReference type="GO" id="GO:0008662">
    <property type="term" value="F:1-phosphofructokinase activity"/>
    <property type="evidence" value="ECO:0007669"/>
    <property type="project" value="InterPro"/>
</dbReference>
<reference evidence="9 10" key="1">
    <citation type="journal article" date="2015" name="Genome Announc.">
        <title>Expanding the biotechnology potential of lactobacilli through comparative genomics of 213 strains and associated genera.</title>
        <authorList>
            <person name="Sun Z."/>
            <person name="Harris H.M."/>
            <person name="McCann A."/>
            <person name="Guo C."/>
            <person name="Argimon S."/>
            <person name="Zhang W."/>
            <person name="Yang X."/>
            <person name="Jeffery I.B."/>
            <person name="Cooney J.C."/>
            <person name="Kagawa T.F."/>
            <person name="Liu W."/>
            <person name="Song Y."/>
            <person name="Salvetti E."/>
            <person name="Wrobel A."/>
            <person name="Rasinkangas P."/>
            <person name="Parkhill J."/>
            <person name="Rea M.C."/>
            <person name="O'Sullivan O."/>
            <person name="Ritari J."/>
            <person name="Douillard F.P."/>
            <person name="Paul Ross R."/>
            <person name="Yang R."/>
            <person name="Briner A.E."/>
            <person name="Felis G.E."/>
            <person name="de Vos W.M."/>
            <person name="Barrangou R."/>
            <person name="Klaenhammer T.R."/>
            <person name="Caufield P.W."/>
            <person name="Cui Y."/>
            <person name="Zhang H."/>
            <person name="O'Toole P.W."/>
        </authorList>
    </citation>
    <scope>NUCLEOTIDE SEQUENCE [LARGE SCALE GENOMIC DNA]</scope>
    <source>
        <strain evidence="9 10">DSM 20253</strain>
    </source>
</reference>
<evidence type="ECO:0000256" key="7">
    <source>
        <dbReference type="PIRNR" id="PIRNR000535"/>
    </source>
</evidence>
<dbReference type="Proteomes" id="UP000051638">
    <property type="component" value="Unassembled WGS sequence"/>
</dbReference>
<dbReference type="CDD" id="cd01164">
    <property type="entry name" value="FruK_PfkB_like"/>
    <property type="match status" value="1"/>
</dbReference>
<proteinExistence type="inferred from homology"/>
<dbReference type="InterPro" id="IPR022463">
    <property type="entry name" value="1-PFruKinase"/>
</dbReference>
<dbReference type="PANTHER" id="PTHR46566:SF1">
    <property type="entry name" value="1-PHOSPHOFRUCTOKINASE"/>
    <property type="match status" value="1"/>
</dbReference>
<dbReference type="PIRSF" id="PIRSF000535">
    <property type="entry name" value="1PFK/6PFK/LacC"/>
    <property type="match status" value="1"/>
</dbReference>
<dbReference type="PATRIC" id="fig|1423796.3.peg.1549"/>
<dbReference type="Gene3D" id="3.40.1190.20">
    <property type="match status" value="1"/>
</dbReference>
<dbReference type="OrthoDB" id="9801219at2"/>
<comment type="pathway">
    <text evidence="7">Carbohydrate metabolism; D-tagatose 6-phosphate degradation; D-glyceraldehyde 3-phosphate and glycerone phosphate from D-tagatose 6-phosphate: step 1/2.</text>
</comment>
<evidence type="ECO:0000313" key="9">
    <source>
        <dbReference type="EMBL" id="KRM97619.1"/>
    </source>
</evidence>
<dbReference type="NCBIfam" id="TIGR03828">
    <property type="entry name" value="pfkB"/>
    <property type="match status" value="1"/>
</dbReference>
<dbReference type="EMBL" id="AYYI01000039">
    <property type="protein sequence ID" value="KRM97619.1"/>
    <property type="molecule type" value="Genomic_DNA"/>
</dbReference>
<dbReference type="FunFam" id="3.40.1190.20:FF:000001">
    <property type="entry name" value="Phosphofructokinase"/>
    <property type="match status" value="1"/>
</dbReference>
<dbReference type="PANTHER" id="PTHR46566">
    <property type="entry name" value="1-PHOSPHOFRUCTOKINASE-RELATED"/>
    <property type="match status" value="1"/>
</dbReference>
<dbReference type="STRING" id="1423796.FC24_GL001522"/>
<dbReference type="SUPFAM" id="SSF53613">
    <property type="entry name" value="Ribokinase-like"/>
    <property type="match status" value="1"/>
</dbReference>
<dbReference type="GO" id="GO:0016052">
    <property type="term" value="P:carbohydrate catabolic process"/>
    <property type="evidence" value="ECO:0007669"/>
    <property type="project" value="UniProtKB-ARBA"/>
</dbReference>
<evidence type="ECO:0000256" key="4">
    <source>
        <dbReference type="ARBA" id="ARBA00022741"/>
    </source>
</evidence>
<dbReference type="InterPro" id="IPR011611">
    <property type="entry name" value="PfkB_dom"/>
</dbReference>
<evidence type="ECO:0000256" key="1">
    <source>
        <dbReference type="ARBA" id="ARBA00005380"/>
    </source>
</evidence>
<evidence type="ECO:0000256" key="3">
    <source>
        <dbReference type="ARBA" id="ARBA00022736"/>
    </source>
</evidence>
<dbReference type="GO" id="GO:0044281">
    <property type="term" value="P:small molecule metabolic process"/>
    <property type="evidence" value="ECO:0007669"/>
    <property type="project" value="UniProtKB-ARBA"/>
</dbReference>
<dbReference type="UniPathway" id="UPA00704">
    <property type="reaction ID" value="UER00715"/>
</dbReference>
<dbReference type="GO" id="GO:0009024">
    <property type="term" value="F:tagatose-6-phosphate kinase activity"/>
    <property type="evidence" value="ECO:0007669"/>
    <property type="project" value="UniProtKB-EC"/>
</dbReference>
<keyword evidence="5 9" id="KW-0418">Kinase</keyword>
<sequence>MIYTLTLNPAIDLFIETTQMKPNTVNRTNNSDVQANGKGINVSFILKRLGIDNTALGIGGGFTNQYIRDTLTQNQIPNQFITIDGLTRINVFTRVLDQQQEYKLVNKGPYVNQKAQTNLLKLLDKLQSGDWLCISGSFAQGIEPDILILIAQKMQQKKVRLVLDTSYAAVLETLRYQPYLIKPNEAELARWLKLPAQTTRTQLIHAAQELIQQGAQNVLLSLGAQGACLITTKRVYYGNAPEINVLNTAGSGDTMLGTFIAGKIQHLTEQANLRRSIAAGSDTAQQSWITDFTHVNALTSQIHINEIKE</sequence>
<comment type="similarity">
    <text evidence="7">Belongs to the carbohydrate kinase PfkB family. LacC subfamily.</text>
</comment>
<keyword evidence="6 7" id="KW-0067">ATP-binding</keyword>
<keyword evidence="10" id="KW-1185">Reference proteome</keyword>
<dbReference type="InterPro" id="IPR029056">
    <property type="entry name" value="Ribokinase-like"/>
</dbReference>
<keyword evidence="2 7" id="KW-0808">Transferase</keyword>
<dbReference type="AlphaFoldDB" id="A0A0R2DBT0"/>
<keyword evidence="4 7" id="KW-0547">Nucleotide-binding</keyword>
<comment type="caution">
    <text evidence="9">The sequence shown here is derived from an EMBL/GenBank/DDBJ whole genome shotgun (WGS) entry which is preliminary data.</text>
</comment>
<comment type="catalytic activity">
    <reaction evidence="7">
        <text>D-tagatofuranose 6-phosphate + ATP = D-tagatofuranose 1,6-bisphosphate + ADP + H(+)</text>
        <dbReference type="Rhea" id="RHEA:12420"/>
        <dbReference type="ChEBI" id="CHEBI:15378"/>
        <dbReference type="ChEBI" id="CHEBI:30616"/>
        <dbReference type="ChEBI" id="CHEBI:58694"/>
        <dbReference type="ChEBI" id="CHEBI:58695"/>
        <dbReference type="ChEBI" id="CHEBI:456216"/>
        <dbReference type="EC" id="2.7.1.144"/>
    </reaction>
</comment>
<comment type="similarity">
    <text evidence="1">Belongs to the carbohydrate kinase pfkB family.</text>
</comment>
<accession>A0A0R2DBT0</accession>
<dbReference type="Pfam" id="PF00294">
    <property type="entry name" value="PfkB"/>
    <property type="match status" value="1"/>
</dbReference>
<dbReference type="NCBIfam" id="TIGR03168">
    <property type="entry name" value="1-PFK"/>
    <property type="match status" value="1"/>
</dbReference>
<name>A0A0R2DBT0_9LACO</name>
<dbReference type="InterPro" id="IPR017583">
    <property type="entry name" value="Tagatose/fructose_Pkinase"/>
</dbReference>
<feature type="domain" description="Carbohydrate kinase PfkB" evidence="8">
    <location>
        <begin position="11"/>
        <end position="286"/>
    </location>
</feature>
<evidence type="ECO:0000256" key="5">
    <source>
        <dbReference type="ARBA" id="ARBA00022777"/>
    </source>
</evidence>
<evidence type="ECO:0000256" key="2">
    <source>
        <dbReference type="ARBA" id="ARBA00022679"/>
    </source>
</evidence>
<evidence type="ECO:0000313" key="10">
    <source>
        <dbReference type="Proteomes" id="UP000051638"/>
    </source>
</evidence>
<dbReference type="GO" id="GO:0005524">
    <property type="term" value="F:ATP binding"/>
    <property type="evidence" value="ECO:0007669"/>
    <property type="project" value="UniProtKB-KW"/>
</dbReference>
<dbReference type="GO" id="GO:2001059">
    <property type="term" value="P:D-tagatose 6-phosphate catabolic process"/>
    <property type="evidence" value="ECO:0007669"/>
    <property type="project" value="UniProtKB-UniPathway"/>
</dbReference>
<gene>
    <name evidence="9" type="ORF">FC24_GL001522</name>
</gene>
<dbReference type="EC" id="2.7.1.144" evidence="7"/>
<dbReference type="GO" id="GO:0005988">
    <property type="term" value="P:lactose metabolic process"/>
    <property type="evidence" value="ECO:0007669"/>
    <property type="project" value="UniProtKB-KW"/>
</dbReference>
<evidence type="ECO:0000256" key="6">
    <source>
        <dbReference type="ARBA" id="ARBA00022840"/>
    </source>
</evidence>
<dbReference type="GO" id="GO:0005829">
    <property type="term" value="C:cytosol"/>
    <property type="evidence" value="ECO:0007669"/>
    <property type="project" value="TreeGrafter"/>
</dbReference>
<protein>
    <recommendedName>
        <fullName evidence="7">Tagatose-6-phosphate kinase</fullName>
        <ecNumber evidence="7">2.7.1.144</ecNumber>
    </recommendedName>
</protein>
<evidence type="ECO:0000259" key="8">
    <source>
        <dbReference type="Pfam" id="PF00294"/>
    </source>
</evidence>
<keyword evidence="3 7" id="KW-0423">Lactose metabolism</keyword>
<organism evidence="9 10">
    <name type="scientific">Loigolactobacillus rennini DSM 20253</name>
    <dbReference type="NCBI Taxonomy" id="1423796"/>
    <lineage>
        <taxon>Bacteria</taxon>
        <taxon>Bacillati</taxon>
        <taxon>Bacillota</taxon>
        <taxon>Bacilli</taxon>
        <taxon>Lactobacillales</taxon>
        <taxon>Lactobacillaceae</taxon>
        <taxon>Loigolactobacillus</taxon>
    </lineage>
</organism>
<dbReference type="RefSeq" id="WP_057874075.1">
    <property type="nucleotide sequence ID" value="NZ_AYYI01000039.1"/>
</dbReference>